<evidence type="ECO:0000256" key="1">
    <source>
        <dbReference type="ARBA" id="ARBA00004173"/>
    </source>
</evidence>
<feature type="domain" description="Prokaryotic-type class I peptide chain release factors" evidence="6">
    <location>
        <begin position="49"/>
        <end position="150"/>
    </location>
</feature>
<sequence length="184" mass="20759">MSLSTLHRRLLLRSISEVRMKCSSGLGSLKPFSISWPQQATKPFPPRRKLDDEDITGSYLKGWGPGGQKINKTNSAVQLIHQPTGIVVKCQATRSQSQNRKIAHEILAEKVDIMEKGNKSRTAIKTALRRKRKASKTKKSRRKYRVLQEEKEKMKQMLTAQEDVQHKADLPQDGISREGEKGGG</sequence>
<evidence type="ECO:0000256" key="2">
    <source>
        <dbReference type="ARBA" id="ARBA00010835"/>
    </source>
</evidence>
<gene>
    <name evidence="7" type="ORF">Egran_03291</name>
</gene>
<feature type="compositionally biased region" description="Basic and acidic residues" evidence="5">
    <location>
        <begin position="146"/>
        <end position="155"/>
    </location>
</feature>
<feature type="region of interest" description="Disordered" evidence="5">
    <location>
        <begin position="127"/>
        <end position="184"/>
    </location>
</feature>
<reference evidence="7 8" key="1">
    <citation type="journal article" date="2015" name="Environ. Microbiol.">
        <title>Metagenome sequence of Elaphomyces granulatus from sporocarp tissue reveals Ascomycota ectomycorrhizal fingerprints of genome expansion and a Proteobacteria-rich microbiome.</title>
        <authorList>
            <person name="Quandt C.A."/>
            <person name="Kohler A."/>
            <person name="Hesse C.N."/>
            <person name="Sharpton T.J."/>
            <person name="Martin F."/>
            <person name="Spatafora J.W."/>
        </authorList>
    </citation>
    <scope>NUCLEOTIDE SEQUENCE [LARGE SCALE GENOMIC DNA]</scope>
    <source>
        <strain evidence="7 8">OSC145934</strain>
    </source>
</reference>
<dbReference type="GO" id="GO:0003747">
    <property type="term" value="F:translation release factor activity"/>
    <property type="evidence" value="ECO:0007669"/>
    <property type="project" value="InterPro"/>
</dbReference>
<dbReference type="InterPro" id="IPR000352">
    <property type="entry name" value="Pep_chain_release_fac_I"/>
</dbReference>
<dbReference type="Gene3D" id="3.30.160.20">
    <property type="match status" value="1"/>
</dbReference>
<keyword evidence="4" id="KW-0496">Mitochondrion</keyword>
<evidence type="ECO:0000256" key="3">
    <source>
        <dbReference type="ARBA" id="ARBA00022946"/>
    </source>
</evidence>
<comment type="subcellular location">
    <subcellularLocation>
        <location evidence="1">Mitochondrion</location>
    </subcellularLocation>
</comment>
<organism evidence="7 8">
    <name type="scientific">Elaphomyces granulatus</name>
    <dbReference type="NCBI Taxonomy" id="519963"/>
    <lineage>
        <taxon>Eukaryota</taxon>
        <taxon>Fungi</taxon>
        <taxon>Dikarya</taxon>
        <taxon>Ascomycota</taxon>
        <taxon>Pezizomycotina</taxon>
        <taxon>Eurotiomycetes</taxon>
        <taxon>Eurotiomycetidae</taxon>
        <taxon>Eurotiales</taxon>
        <taxon>Elaphomycetaceae</taxon>
        <taxon>Elaphomyces</taxon>
    </lineage>
</organism>
<dbReference type="InterPro" id="IPR045853">
    <property type="entry name" value="Pep_chain_release_fac_I_sf"/>
</dbReference>
<dbReference type="EMBL" id="NPHW01003798">
    <property type="protein sequence ID" value="OXV08946.1"/>
    <property type="molecule type" value="Genomic_DNA"/>
</dbReference>
<feature type="compositionally biased region" description="Basic residues" evidence="5">
    <location>
        <begin position="127"/>
        <end position="145"/>
    </location>
</feature>
<evidence type="ECO:0000313" key="8">
    <source>
        <dbReference type="Proteomes" id="UP000243515"/>
    </source>
</evidence>
<dbReference type="AlphaFoldDB" id="A0A232LXX2"/>
<dbReference type="PANTHER" id="PTHR46203">
    <property type="entry name" value="PROBABLE PEPTIDE CHAIN RELEASE FACTOR C12ORF65"/>
    <property type="match status" value="1"/>
</dbReference>
<comment type="similarity">
    <text evidence="2">Belongs to the prokaryotic/mitochondrial release factor family.</text>
</comment>
<name>A0A232LXX2_9EURO</name>
<keyword evidence="8" id="KW-1185">Reference proteome</keyword>
<proteinExistence type="inferred from homology"/>
<evidence type="ECO:0000259" key="6">
    <source>
        <dbReference type="Pfam" id="PF00472"/>
    </source>
</evidence>
<keyword evidence="3" id="KW-0809">Transit peptide</keyword>
<dbReference type="SUPFAM" id="SSF75620">
    <property type="entry name" value="Release factor"/>
    <property type="match status" value="1"/>
</dbReference>
<comment type="caution">
    <text evidence="7">The sequence shown here is derived from an EMBL/GenBank/DDBJ whole genome shotgun (WGS) entry which is preliminary data.</text>
</comment>
<accession>A0A232LXX2</accession>
<evidence type="ECO:0000256" key="4">
    <source>
        <dbReference type="ARBA" id="ARBA00023128"/>
    </source>
</evidence>
<dbReference type="GO" id="GO:0005739">
    <property type="term" value="C:mitochondrion"/>
    <property type="evidence" value="ECO:0007669"/>
    <property type="project" value="UniProtKB-SubCell"/>
</dbReference>
<dbReference type="FunFam" id="3.30.160.20:FF:000065">
    <property type="entry name" value="Peptidyl-tRNA hydrolase domain protein"/>
    <property type="match status" value="1"/>
</dbReference>
<evidence type="ECO:0000313" key="7">
    <source>
        <dbReference type="EMBL" id="OXV08946.1"/>
    </source>
</evidence>
<dbReference type="Proteomes" id="UP000243515">
    <property type="component" value="Unassembled WGS sequence"/>
</dbReference>
<dbReference type="Pfam" id="PF00472">
    <property type="entry name" value="RF-1"/>
    <property type="match status" value="1"/>
</dbReference>
<protein>
    <recommendedName>
        <fullName evidence="6">Prokaryotic-type class I peptide chain release factors domain-containing protein</fullName>
    </recommendedName>
</protein>
<dbReference type="GO" id="GO:0032543">
    <property type="term" value="P:mitochondrial translation"/>
    <property type="evidence" value="ECO:0007669"/>
    <property type="project" value="UniProtKB-ARBA"/>
</dbReference>
<dbReference type="PANTHER" id="PTHR46203:SF1">
    <property type="entry name" value="MITOCHONDRIAL TRANSLATION RELEASE FACTOR IN RESCUE"/>
    <property type="match status" value="1"/>
</dbReference>
<evidence type="ECO:0000256" key="5">
    <source>
        <dbReference type="SAM" id="MobiDB-lite"/>
    </source>
</evidence>
<dbReference type="InterPro" id="IPR052405">
    <property type="entry name" value="Mito_Transl_Release_Factor"/>
</dbReference>
<dbReference type="OrthoDB" id="277888at2759"/>
<feature type="compositionally biased region" description="Basic and acidic residues" evidence="5">
    <location>
        <begin position="163"/>
        <end position="184"/>
    </location>
</feature>